<evidence type="ECO:0000313" key="2">
    <source>
        <dbReference type="Proteomes" id="UP001186974"/>
    </source>
</evidence>
<accession>A0ACC3DG15</accession>
<sequence length="332" mass="36370">MDVDTVTNGNHPAPLTSQEVPEDDDSPMADEPPLLSTLSIGMNKELQSNAVRDLKRNTTLKRLDPPGAVIGHTSWDPDSENTMVLYTGGEDASFLHVVPTSSSGGEEITSISQPIDYPSYTVTATAFALESQMFLGVCGSRFNEKGESMSEYKILMVTPSSERVVGHPADMVFTLRWNSQARSCLAVMSNGQSSDVWIWEERHGVFRTLFPGSALSTAILDAVWLSPSEFALCGQDWIREYVIVDGEAQEQVEYNSLFTHQLHGMWDRVRYEPNSHVIAVATTVREDSDVLVGLVARKTIGDTQTGILTSADVKGVTDIRFQPIPNPAGFSP</sequence>
<organism evidence="1 2">
    <name type="scientific">Coniosporium uncinatum</name>
    <dbReference type="NCBI Taxonomy" id="93489"/>
    <lineage>
        <taxon>Eukaryota</taxon>
        <taxon>Fungi</taxon>
        <taxon>Dikarya</taxon>
        <taxon>Ascomycota</taxon>
        <taxon>Pezizomycotina</taxon>
        <taxon>Dothideomycetes</taxon>
        <taxon>Dothideomycetes incertae sedis</taxon>
        <taxon>Coniosporium</taxon>
    </lineage>
</organism>
<gene>
    <name evidence="1" type="ORF">LTS18_000513</name>
</gene>
<keyword evidence="2" id="KW-1185">Reference proteome</keyword>
<protein>
    <submittedName>
        <fullName evidence="1">Uncharacterized protein</fullName>
    </submittedName>
</protein>
<evidence type="ECO:0000313" key="1">
    <source>
        <dbReference type="EMBL" id="KAK3068828.1"/>
    </source>
</evidence>
<dbReference type="Proteomes" id="UP001186974">
    <property type="component" value="Unassembled WGS sequence"/>
</dbReference>
<name>A0ACC3DG15_9PEZI</name>
<feature type="non-terminal residue" evidence="1">
    <location>
        <position position="332"/>
    </location>
</feature>
<reference evidence="1" key="1">
    <citation type="submission" date="2024-09" db="EMBL/GenBank/DDBJ databases">
        <title>Black Yeasts Isolated from many extreme environments.</title>
        <authorList>
            <person name="Coleine C."/>
            <person name="Stajich J.E."/>
            <person name="Selbmann L."/>
        </authorList>
    </citation>
    <scope>NUCLEOTIDE SEQUENCE</scope>
    <source>
        <strain evidence="1">CCFEE 5737</strain>
    </source>
</reference>
<comment type="caution">
    <text evidence="1">The sequence shown here is derived from an EMBL/GenBank/DDBJ whole genome shotgun (WGS) entry which is preliminary data.</text>
</comment>
<dbReference type="EMBL" id="JAWDJW010005217">
    <property type="protein sequence ID" value="KAK3068828.1"/>
    <property type="molecule type" value="Genomic_DNA"/>
</dbReference>
<proteinExistence type="predicted"/>